<evidence type="ECO:0000313" key="3">
    <source>
        <dbReference type="Proteomes" id="UP000321857"/>
    </source>
</evidence>
<dbReference type="AlphaFoldDB" id="A0A516IRQ9"/>
<dbReference type="KEGG" id="sxa:FMM02_05975"/>
<feature type="transmembrane region" description="Helical" evidence="1">
    <location>
        <begin position="109"/>
        <end position="128"/>
    </location>
</feature>
<sequence length="137" mass="14329">MDIAALLVLDAAAAYLAALGIVALVRPGLAGRFLRQFAQTPKANWIEALCRFVVGLSFVRLAAELPASQAFSLFGWFLAATAVALVIFPTAHRQFADRLVPGAERFIPTMGVVAIAAGIALAALLWPLHGMTGGISG</sequence>
<proteinExistence type="predicted"/>
<dbReference type="Proteomes" id="UP000321857">
    <property type="component" value="Chromosome"/>
</dbReference>
<keyword evidence="1" id="KW-1133">Transmembrane helix</keyword>
<evidence type="ECO:0000313" key="2">
    <source>
        <dbReference type="EMBL" id="QDP19549.1"/>
    </source>
</evidence>
<keyword evidence="3" id="KW-1185">Reference proteome</keyword>
<feature type="transmembrane region" description="Helical" evidence="1">
    <location>
        <begin position="69"/>
        <end position="88"/>
    </location>
</feature>
<reference evidence="2 3" key="1">
    <citation type="submission" date="2019-07" db="EMBL/GenBank/DDBJ databases">
        <title>Sphingomonas AE3 Genome sequencing and assembly.</title>
        <authorList>
            <person name="Kim H."/>
        </authorList>
    </citation>
    <scope>NUCLEOTIDE SEQUENCE [LARGE SCALE GENOMIC DNA]</scope>
    <source>
        <strain evidence="2 3">AE3</strain>
    </source>
</reference>
<accession>A0A516IRQ9</accession>
<keyword evidence="1" id="KW-0472">Membrane</keyword>
<gene>
    <name evidence="2" type="ORF">FMM02_05975</name>
</gene>
<organism evidence="2 3">
    <name type="scientific">Sphingomonas xanthus</name>
    <dbReference type="NCBI Taxonomy" id="2594473"/>
    <lineage>
        <taxon>Bacteria</taxon>
        <taxon>Pseudomonadati</taxon>
        <taxon>Pseudomonadota</taxon>
        <taxon>Alphaproteobacteria</taxon>
        <taxon>Sphingomonadales</taxon>
        <taxon>Sphingomonadaceae</taxon>
        <taxon>Sphingomonas</taxon>
    </lineage>
</organism>
<name>A0A516IRQ9_9SPHN</name>
<evidence type="ECO:0000256" key="1">
    <source>
        <dbReference type="SAM" id="Phobius"/>
    </source>
</evidence>
<dbReference type="EMBL" id="CP041659">
    <property type="protein sequence ID" value="QDP19549.1"/>
    <property type="molecule type" value="Genomic_DNA"/>
</dbReference>
<dbReference type="RefSeq" id="WP_147494002.1">
    <property type="nucleotide sequence ID" value="NZ_CP041659.1"/>
</dbReference>
<protein>
    <submittedName>
        <fullName evidence="2">Uncharacterized protein</fullName>
    </submittedName>
</protein>
<feature type="transmembrane region" description="Helical" evidence="1">
    <location>
        <begin position="6"/>
        <end position="25"/>
    </location>
</feature>
<keyword evidence="1" id="KW-0812">Transmembrane</keyword>